<dbReference type="GO" id="GO:0005856">
    <property type="term" value="C:cytoskeleton"/>
    <property type="evidence" value="ECO:0007669"/>
    <property type="project" value="TreeGrafter"/>
</dbReference>
<feature type="domain" description="Class II aldolase/adducin N-terminal" evidence="1">
    <location>
        <begin position="50"/>
        <end position="232"/>
    </location>
</feature>
<dbReference type="AlphaFoldDB" id="A0A4P6XUW6"/>
<dbReference type="GO" id="GO:0051015">
    <property type="term" value="F:actin filament binding"/>
    <property type="evidence" value="ECO:0007669"/>
    <property type="project" value="TreeGrafter"/>
</dbReference>
<protein>
    <submittedName>
        <fullName evidence="2">Ribulose-5-phosphate 4-epimerase/Fuculose-1-phosphate aldolase</fullName>
    </submittedName>
</protein>
<dbReference type="InterPro" id="IPR036409">
    <property type="entry name" value="Aldolase_II/adducin_N_sf"/>
</dbReference>
<evidence type="ECO:0000259" key="1">
    <source>
        <dbReference type="SMART" id="SM01007"/>
    </source>
</evidence>
<dbReference type="STRING" id="2163413.A0A4P6XUW6"/>
<dbReference type="Proteomes" id="UP000292447">
    <property type="component" value="Chromosome V"/>
</dbReference>
<keyword evidence="3" id="KW-1185">Reference proteome</keyword>
<dbReference type="SMART" id="SM01007">
    <property type="entry name" value="Aldolase_II"/>
    <property type="match status" value="1"/>
</dbReference>
<name>A0A4P6XUW6_9ASCO</name>
<evidence type="ECO:0000313" key="3">
    <source>
        <dbReference type="Proteomes" id="UP000292447"/>
    </source>
</evidence>
<dbReference type="Gene3D" id="3.40.225.10">
    <property type="entry name" value="Class II aldolase/adducin N-terminal domain"/>
    <property type="match status" value="1"/>
</dbReference>
<gene>
    <name evidence="2" type="primary">MPUL0E02560</name>
    <name evidence="2" type="ORF">METSCH_E02560</name>
</gene>
<evidence type="ECO:0000313" key="2">
    <source>
        <dbReference type="EMBL" id="QBM90018.1"/>
    </source>
</evidence>
<dbReference type="EMBL" id="CP034460">
    <property type="protein sequence ID" value="QBM90018.1"/>
    <property type="molecule type" value="Genomic_DNA"/>
</dbReference>
<dbReference type="PANTHER" id="PTHR10672">
    <property type="entry name" value="ADDUCIN"/>
    <property type="match status" value="1"/>
</dbReference>
<proteinExistence type="predicted"/>
<dbReference type="Pfam" id="PF00596">
    <property type="entry name" value="Aldolase_II"/>
    <property type="match status" value="1"/>
</dbReference>
<organism evidence="2 3">
    <name type="scientific">Metschnikowia aff. pulcherrima</name>
    <dbReference type="NCBI Taxonomy" id="2163413"/>
    <lineage>
        <taxon>Eukaryota</taxon>
        <taxon>Fungi</taxon>
        <taxon>Dikarya</taxon>
        <taxon>Ascomycota</taxon>
        <taxon>Saccharomycotina</taxon>
        <taxon>Pichiomycetes</taxon>
        <taxon>Metschnikowiaceae</taxon>
        <taxon>Metschnikowia</taxon>
    </lineage>
</organism>
<sequence length="290" mass="31762">MSPSADLSTTTAKGYTIESAGAHNMAKGGLNPHVPPIFTDKFEERKWMLEHTSAAFRVFARFGYSEGEAGHISIRDPVDPNTFFINPLGVHFAMITPADLVHVDRKGNILPDGNQAAINAAGFAIHSSLHEARPDINAACHAHLIYGKAYSTFGVPLEMINQDACVFYNTQGVYKNFGGVAIEGDEGKEIAEAAAGARAVILQNHGLLTMGKTVDEAAYLFTLMEKSCQVQLLADLASFKNLKILIPDDVCAYSADVTNHPDVMYSSFQAEYNYQRKLDKNEFMMDYAKE</sequence>
<dbReference type="InterPro" id="IPR001303">
    <property type="entry name" value="Aldolase_II/adducin_N"/>
</dbReference>
<dbReference type="PANTHER" id="PTHR10672:SF25">
    <property type="entry name" value="MEIOTICALLY UP-REGULATED GENE 14 PROTEIN"/>
    <property type="match status" value="1"/>
</dbReference>
<accession>A0A4P6XUW6</accession>
<dbReference type="FunFam" id="3.40.225.10:FF:000009">
    <property type="entry name" value="Class II aldolase/adducin N-terminal"/>
    <property type="match status" value="1"/>
</dbReference>
<dbReference type="NCBIfam" id="NF004855">
    <property type="entry name" value="PRK06208.1"/>
    <property type="match status" value="1"/>
</dbReference>
<reference evidence="3" key="1">
    <citation type="submission" date="2019-03" db="EMBL/GenBank/DDBJ databases">
        <title>Snf2 controls pulcherriminic acid biosynthesis and connects pigmentation and antifungal activity of the yeast Metschnikowia pulcherrima.</title>
        <authorList>
            <person name="Gore-Lloyd D."/>
            <person name="Sumann I."/>
            <person name="Brachmann A.O."/>
            <person name="Schneeberger K."/>
            <person name="Ortiz-Merino R.A."/>
            <person name="Moreno-Beltran M."/>
            <person name="Schlaefli M."/>
            <person name="Kirner P."/>
            <person name="Santos Kron A."/>
            <person name="Wolfe K.H."/>
            <person name="Piel J."/>
            <person name="Ahrens C.H."/>
            <person name="Henk D."/>
            <person name="Freimoser F.M."/>
        </authorList>
    </citation>
    <scope>NUCLEOTIDE SEQUENCE [LARGE SCALE GENOMIC DNA]</scope>
    <source>
        <strain evidence="3">APC 1.2</strain>
    </source>
</reference>
<dbReference type="SUPFAM" id="SSF53639">
    <property type="entry name" value="AraD/HMP-PK domain-like"/>
    <property type="match status" value="1"/>
</dbReference>
<dbReference type="InterPro" id="IPR051017">
    <property type="entry name" value="Aldolase-II_Adducin_sf"/>
</dbReference>